<proteinExistence type="predicted"/>
<gene>
    <name evidence="1" type="ORF">H6A12_12560</name>
</gene>
<organism evidence="1 2">
    <name type="scientific">Merdimmobilis hominis</name>
    <dbReference type="NCBI Taxonomy" id="2897707"/>
    <lineage>
        <taxon>Bacteria</taxon>
        <taxon>Bacillati</taxon>
        <taxon>Bacillota</taxon>
        <taxon>Clostridia</taxon>
        <taxon>Eubacteriales</taxon>
        <taxon>Oscillospiraceae</taxon>
        <taxon>Merdimmobilis</taxon>
    </lineage>
</organism>
<dbReference type="EMBL" id="JACJKY010000036">
    <property type="protein sequence ID" value="MBM6921971.1"/>
    <property type="molecule type" value="Genomic_DNA"/>
</dbReference>
<reference evidence="1" key="2">
    <citation type="journal article" date="2021" name="Sci. Rep.">
        <title>The distribution of antibiotic resistance genes in chicken gut microbiota commensals.</title>
        <authorList>
            <person name="Juricova H."/>
            <person name="Matiasovicova J."/>
            <person name="Kubasova T."/>
            <person name="Cejkova D."/>
            <person name="Rychlik I."/>
        </authorList>
    </citation>
    <scope>NUCLEOTIDE SEQUENCE</scope>
    <source>
        <strain evidence="1">An559</strain>
    </source>
</reference>
<dbReference type="Proteomes" id="UP000774750">
    <property type="component" value="Unassembled WGS sequence"/>
</dbReference>
<keyword evidence="2" id="KW-1185">Reference proteome</keyword>
<name>A0A939BFL8_9FIRM</name>
<dbReference type="AlphaFoldDB" id="A0A939BFL8"/>
<reference evidence="1" key="1">
    <citation type="submission" date="2020-08" db="EMBL/GenBank/DDBJ databases">
        <authorList>
            <person name="Cejkova D."/>
            <person name="Kubasova T."/>
            <person name="Jahodarova E."/>
            <person name="Rychlik I."/>
        </authorList>
    </citation>
    <scope>NUCLEOTIDE SEQUENCE</scope>
    <source>
        <strain evidence="1">An559</strain>
    </source>
</reference>
<dbReference type="RefSeq" id="WP_204448372.1">
    <property type="nucleotide sequence ID" value="NZ_JACJKY010000036.1"/>
</dbReference>
<sequence length="200" mass="23328">MTADDELKDELEQNILYDQYDSIQELTADIKKMKDMLGQFKISFFCPLDGNIEESEYSEMQPAGNRYLKSYEWEIRELLEMEQSSPEDEMAQFFDDDESVKAKLVSAVWTVDEYKGKLYGKINCRFKEQLTEDETEIFKKWLVGQCADGFGEHFEQQPIQTEDGKLFVSFWNSSDSYFLCTEDELESCIENSQGLQMGGM</sequence>
<accession>A0A939BFL8</accession>
<evidence type="ECO:0000313" key="2">
    <source>
        <dbReference type="Proteomes" id="UP000774750"/>
    </source>
</evidence>
<evidence type="ECO:0000313" key="1">
    <source>
        <dbReference type="EMBL" id="MBM6921971.1"/>
    </source>
</evidence>
<protein>
    <submittedName>
        <fullName evidence="1">Uncharacterized protein</fullName>
    </submittedName>
</protein>
<comment type="caution">
    <text evidence="1">The sequence shown here is derived from an EMBL/GenBank/DDBJ whole genome shotgun (WGS) entry which is preliminary data.</text>
</comment>